<accession>A0A4Q2D9W0</accession>
<feature type="compositionally biased region" description="Gly residues" evidence="2">
    <location>
        <begin position="136"/>
        <end position="146"/>
    </location>
</feature>
<feature type="region of interest" description="Disordered" evidence="2">
    <location>
        <begin position="755"/>
        <end position="830"/>
    </location>
</feature>
<evidence type="ECO:0000313" key="3">
    <source>
        <dbReference type="EMBL" id="RXW15264.1"/>
    </source>
</evidence>
<evidence type="ECO:0008006" key="5">
    <source>
        <dbReference type="Google" id="ProtNLM"/>
    </source>
</evidence>
<dbReference type="Proteomes" id="UP000290288">
    <property type="component" value="Unassembled WGS sequence"/>
</dbReference>
<reference evidence="3 4" key="1">
    <citation type="submission" date="2019-01" db="EMBL/GenBank/DDBJ databases">
        <title>Draft genome sequence of Psathyrella aberdarensis IHI B618.</title>
        <authorList>
            <person name="Buettner E."/>
            <person name="Kellner H."/>
        </authorList>
    </citation>
    <scope>NUCLEOTIDE SEQUENCE [LARGE SCALE GENOMIC DNA]</scope>
    <source>
        <strain evidence="3 4">IHI B618</strain>
    </source>
</reference>
<keyword evidence="4" id="KW-1185">Reference proteome</keyword>
<feature type="compositionally biased region" description="Low complexity" evidence="2">
    <location>
        <begin position="431"/>
        <end position="454"/>
    </location>
</feature>
<feature type="region of interest" description="Disordered" evidence="2">
    <location>
        <begin position="430"/>
        <end position="463"/>
    </location>
</feature>
<feature type="coiled-coil region" evidence="1">
    <location>
        <begin position="574"/>
        <end position="608"/>
    </location>
</feature>
<dbReference type="EMBL" id="SDEE01000573">
    <property type="protein sequence ID" value="RXW15264.1"/>
    <property type="molecule type" value="Genomic_DNA"/>
</dbReference>
<feature type="compositionally biased region" description="Polar residues" evidence="2">
    <location>
        <begin position="819"/>
        <end position="830"/>
    </location>
</feature>
<proteinExistence type="predicted"/>
<feature type="region of interest" description="Disordered" evidence="2">
    <location>
        <begin position="135"/>
        <end position="243"/>
    </location>
</feature>
<feature type="compositionally biased region" description="Polar residues" evidence="2">
    <location>
        <begin position="755"/>
        <end position="766"/>
    </location>
</feature>
<dbReference type="AlphaFoldDB" id="A0A4Q2D9W0"/>
<protein>
    <recommendedName>
        <fullName evidence="5">Zn(2)-C6 fungal-type domain-containing protein</fullName>
    </recommendedName>
</protein>
<feature type="compositionally biased region" description="Acidic residues" evidence="2">
    <location>
        <begin position="150"/>
        <end position="185"/>
    </location>
</feature>
<organism evidence="3 4">
    <name type="scientific">Candolleomyces aberdarensis</name>
    <dbReference type="NCBI Taxonomy" id="2316362"/>
    <lineage>
        <taxon>Eukaryota</taxon>
        <taxon>Fungi</taxon>
        <taxon>Dikarya</taxon>
        <taxon>Basidiomycota</taxon>
        <taxon>Agaricomycotina</taxon>
        <taxon>Agaricomycetes</taxon>
        <taxon>Agaricomycetidae</taxon>
        <taxon>Agaricales</taxon>
        <taxon>Agaricineae</taxon>
        <taxon>Psathyrellaceae</taxon>
        <taxon>Candolleomyces</taxon>
    </lineage>
</organism>
<name>A0A4Q2D9W0_9AGAR</name>
<feature type="compositionally biased region" description="Polar residues" evidence="2">
    <location>
        <begin position="374"/>
        <end position="384"/>
    </location>
</feature>
<comment type="caution">
    <text evidence="3">The sequence shown here is derived from an EMBL/GenBank/DDBJ whole genome shotgun (WGS) entry which is preliminary data.</text>
</comment>
<evidence type="ECO:0000256" key="1">
    <source>
        <dbReference type="SAM" id="Coils"/>
    </source>
</evidence>
<evidence type="ECO:0000313" key="4">
    <source>
        <dbReference type="Proteomes" id="UP000290288"/>
    </source>
</evidence>
<evidence type="ECO:0000256" key="2">
    <source>
        <dbReference type="SAM" id="MobiDB-lite"/>
    </source>
</evidence>
<keyword evidence="1" id="KW-0175">Coiled coil</keyword>
<gene>
    <name evidence="3" type="ORF">EST38_g10591</name>
</gene>
<feature type="compositionally biased region" description="Basic residues" evidence="2">
    <location>
        <begin position="354"/>
        <end position="363"/>
    </location>
</feature>
<sequence>MALNKPTSKSAKTDIPARVTAEVFNMVNSLDKALRAAGRLNPQHCDPVAVLAPIADASLDIYGLCEQHGGVYEFPITPRVLLWFTYVYEHPKLLQIEGEAMDFRFFEQPDYRQLVDDNRTVSTLEDGLAGAAVKGAGFGTGSGGVQGDNADMEGDGEEGEEYRDDDGDWQDGEEGDDDAEGEEDIAMAIDEERGRPALQKRKSSDPMPYGNQTNPTKRTRRGDEETLTVDEASPSTLRDEPSAPNLIKYPVRCEKCVQSNVVCYIPLNPATSRTCDWCKRVKKPCSYLQNEWVEALTAEETKKIKAAVAEATSYAPPAERASKGKAKAAVKQVATGAGKVVKKDGDDGTVTGKKGGRKGKATAKSKGDAAPTDWNEQTAGPSTRSRAREPEVRPFPSPQSPTIPTIYSLTGIKIDLQSVLKVLAPDGLQVPTPNNARASSSSTSSSAGSRQPSPRLVPPVTGSERSIAEISQLFDRAASLDGEVADVQGQLRALHRHAAEEAAIRQEVELLKRGQEKVEGDLELVRATTQERLDATDKLVHSMDNRTQLDLFQTSSEKQFEKYEEDRRGWSKWVEENEKAIQSVQGQLGDVEKQVQTLRHEMTEHNQQQSADLERTITTIQRNVQQSHDGDVGGATAVQLLRTIEGYFRQQNEALFQRIDSVDQRLNALALMVTQQNSNPHGYPTTLQESRHLVNTVSPKAIFPSQASIPNHFVAEVPRLLSSPAGPHSFGRDSGLVWGSTTMGSDFDRRYTNYSGVSSGSGQRSALSGLVSESDRSTGALSSDTADGDAHDATPSGSIQIPPNWSGGGKTGRRPTELDSASSRSVPQEGSLNVVASILMPAQ</sequence>
<feature type="region of interest" description="Disordered" evidence="2">
    <location>
        <begin position="340"/>
        <end position="403"/>
    </location>
</feature>